<dbReference type="InterPro" id="IPR039633">
    <property type="entry name" value="PAP"/>
</dbReference>
<comment type="subcellular location">
    <subcellularLocation>
        <location evidence="1">Plastid</location>
    </subcellularLocation>
</comment>
<dbReference type="STRING" id="29655.A0A0K9P8U4"/>
<sequence>MAATVGILHAISFSSLELSTSIPIPDRSKLAGFRPRNWVKKSGCCRVIAQKQTMMLQGPSSNYAKEMERLSAKESLLLALKDSGGFECLAQGKITEMQKIDVNERIVGLERLNPTPRPTTSPFLEGRWNFEWFEAGSPGLSAAKVLLRQSPPTLAKLLSLNMLIKDGYSKVSANLRFLNSIETTIFLSTKLSIEGSFRLKEEYIEGVFETPSVSDASIPEQLKGALQQTAVTLEQLSVPIQDVLANGVKIPLDGRYKRLLMISYIDEEILIARDALGSPDVFTKSEAVVEESNSVTFPDYES</sequence>
<feature type="domain" description="Plastid lipid-associated protein/fibrillin conserved" evidence="4">
    <location>
        <begin position="97"/>
        <end position="278"/>
    </location>
</feature>
<dbReference type="EMBL" id="LFYR01001035">
    <property type="protein sequence ID" value="KMZ65404.1"/>
    <property type="molecule type" value="Genomic_DNA"/>
</dbReference>
<evidence type="ECO:0000256" key="1">
    <source>
        <dbReference type="ARBA" id="ARBA00004474"/>
    </source>
</evidence>
<evidence type="ECO:0000256" key="3">
    <source>
        <dbReference type="ARBA" id="ARBA00022946"/>
    </source>
</evidence>
<protein>
    <submittedName>
        <fullName evidence="5">Plastid-lipid associated protein PAP / fibrillin family</fullName>
    </submittedName>
</protein>
<reference evidence="6" key="1">
    <citation type="journal article" date="2016" name="Nature">
        <title>The genome of the seagrass Zostera marina reveals angiosperm adaptation to the sea.</title>
        <authorList>
            <person name="Olsen J.L."/>
            <person name="Rouze P."/>
            <person name="Verhelst B."/>
            <person name="Lin Y.-C."/>
            <person name="Bayer T."/>
            <person name="Collen J."/>
            <person name="Dattolo E."/>
            <person name="De Paoli E."/>
            <person name="Dittami S."/>
            <person name="Maumus F."/>
            <person name="Michel G."/>
            <person name="Kersting A."/>
            <person name="Lauritano C."/>
            <person name="Lohaus R."/>
            <person name="Toepel M."/>
            <person name="Tonon T."/>
            <person name="Vanneste K."/>
            <person name="Amirebrahimi M."/>
            <person name="Brakel J."/>
            <person name="Bostroem C."/>
            <person name="Chovatia M."/>
            <person name="Grimwood J."/>
            <person name="Jenkins J.W."/>
            <person name="Jueterbock A."/>
            <person name="Mraz A."/>
            <person name="Stam W.T."/>
            <person name="Tice H."/>
            <person name="Bornberg-Bauer E."/>
            <person name="Green P.J."/>
            <person name="Pearson G.A."/>
            <person name="Procaccini G."/>
            <person name="Duarte C.M."/>
            <person name="Schmutz J."/>
            <person name="Reusch T.B.H."/>
            <person name="Van de Peer Y."/>
        </authorList>
    </citation>
    <scope>NUCLEOTIDE SEQUENCE [LARGE SCALE GENOMIC DNA]</scope>
    <source>
        <strain evidence="6">cv. Finnish</strain>
    </source>
</reference>
<accession>A0A0K9P8U4</accession>
<dbReference type="Pfam" id="PF04755">
    <property type="entry name" value="PAP_fibrillin"/>
    <property type="match status" value="1"/>
</dbReference>
<comment type="caution">
    <text evidence="5">The sequence shown here is derived from an EMBL/GenBank/DDBJ whole genome shotgun (WGS) entry which is preliminary data.</text>
</comment>
<dbReference type="Proteomes" id="UP000036987">
    <property type="component" value="Unassembled WGS sequence"/>
</dbReference>
<keyword evidence="2" id="KW-0934">Plastid</keyword>
<name>A0A0K9P8U4_ZOSMR</name>
<dbReference type="AlphaFoldDB" id="A0A0K9P8U4"/>
<organism evidence="5 6">
    <name type="scientific">Zostera marina</name>
    <name type="common">Eelgrass</name>
    <dbReference type="NCBI Taxonomy" id="29655"/>
    <lineage>
        <taxon>Eukaryota</taxon>
        <taxon>Viridiplantae</taxon>
        <taxon>Streptophyta</taxon>
        <taxon>Embryophyta</taxon>
        <taxon>Tracheophyta</taxon>
        <taxon>Spermatophyta</taxon>
        <taxon>Magnoliopsida</taxon>
        <taxon>Liliopsida</taxon>
        <taxon>Zosteraceae</taxon>
        <taxon>Zostera</taxon>
    </lineage>
</organism>
<evidence type="ECO:0000313" key="6">
    <source>
        <dbReference type="Proteomes" id="UP000036987"/>
    </source>
</evidence>
<keyword evidence="6" id="KW-1185">Reference proteome</keyword>
<dbReference type="PANTHER" id="PTHR31906">
    <property type="entry name" value="PLASTID-LIPID-ASSOCIATED PROTEIN 4, CHLOROPLASTIC-RELATED"/>
    <property type="match status" value="1"/>
</dbReference>
<evidence type="ECO:0000259" key="4">
    <source>
        <dbReference type="Pfam" id="PF04755"/>
    </source>
</evidence>
<evidence type="ECO:0000256" key="2">
    <source>
        <dbReference type="ARBA" id="ARBA00022640"/>
    </source>
</evidence>
<dbReference type="GO" id="GO:0009535">
    <property type="term" value="C:chloroplast thylakoid membrane"/>
    <property type="evidence" value="ECO:0000318"/>
    <property type="project" value="GO_Central"/>
</dbReference>
<evidence type="ECO:0000313" key="5">
    <source>
        <dbReference type="EMBL" id="KMZ65404.1"/>
    </source>
</evidence>
<gene>
    <name evidence="5" type="ORF">ZOSMA_320G00030</name>
</gene>
<dbReference type="OMA" id="FEYATIS"/>
<keyword evidence="3" id="KW-0809">Transit peptide</keyword>
<dbReference type="InterPro" id="IPR006843">
    <property type="entry name" value="PAP/fibrillin_dom"/>
</dbReference>
<dbReference type="OrthoDB" id="2015720at2759"/>
<proteinExistence type="predicted"/>